<dbReference type="EMBL" id="PCWQ01000007">
    <property type="protein sequence ID" value="PIR07074.1"/>
    <property type="molecule type" value="Genomic_DNA"/>
</dbReference>
<organism evidence="2 3">
    <name type="scientific">Candidatus Komeilibacteria bacterium CG11_big_fil_rev_8_21_14_0_20_36_20</name>
    <dbReference type="NCBI Taxonomy" id="1974477"/>
    <lineage>
        <taxon>Bacteria</taxon>
        <taxon>Candidatus Komeiliibacteriota</taxon>
    </lineage>
</organism>
<name>A0A2H0NDX8_9BACT</name>
<feature type="transmembrane region" description="Helical" evidence="1">
    <location>
        <begin position="85"/>
        <end position="108"/>
    </location>
</feature>
<evidence type="ECO:0000256" key="1">
    <source>
        <dbReference type="SAM" id="Phobius"/>
    </source>
</evidence>
<keyword evidence="1" id="KW-0472">Membrane</keyword>
<sequence>MNTSRVISTSIVVWIVGALFTWLTCGWLFNWVYTLPPMIWLSPDVMSSAANLFASNVITLITSFLFVIVFVIIQRGIPGKGINQGLSYGFFIWLVGALPGLATMPFYMTIATTVVFYWLGQSLVLSLISGALTAAIYKAK</sequence>
<accession>A0A2H0NDX8</accession>
<gene>
    <name evidence="2" type="ORF">COV55_01440</name>
</gene>
<dbReference type="Proteomes" id="UP000230564">
    <property type="component" value="Unassembled WGS sequence"/>
</dbReference>
<protein>
    <recommendedName>
        <fullName evidence="4">DUF1761 domain-containing protein</fullName>
    </recommendedName>
</protein>
<feature type="transmembrane region" description="Helical" evidence="1">
    <location>
        <begin position="114"/>
        <end position="137"/>
    </location>
</feature>
<dbReference type="AlphaFoldDB" id="A0A2H0NDX8"/>
<comment type="caution">
    <text evidence="2">The sequence shown here is derived from an EMBL/GenBank/DDBJ whole genome shotgun (WGS) entry which is preliminary data.</text>
</comment>
<proteinExistence type="predicted"/>
<evidence type="ECO:0000313" key="3">
    <source>
        <dbReference type="Proteomes" id="UP000230564"/>
    </source>
</evidence>
<evidence type="ECO:0000313" key="2">
    <source>
        <dbReference type="EMBL" id="PIR07074.1"/>
    </source>
</evidence>
<feature type="transmembrane region" description="Helical" evidence="1">
    <location>
        <begin position="53"/>
        <end position="73"/>
    </location>
</feature>
<keyword evidence="1" id="KW-1133">Transmembrane helix</keyword>
<evidence type="ECO:0008006" key="4">
    <source>
        <dbReference type="Google" id="ProtNLM"/>
    </source>
</evidence>
<keyword evidence="1" id="KW-0812">Transmembrane</keyword>
<reference evidence="2 3" key="1">
    <citation type="submission" date="2017-09" db="EMBL/GenBank/DDBJ databases">
        <title>Depth-based differentiation of microbial function through sediment-hosted aquifers and enrichment of novel symbionts in the deep terrestrial subsurface.</title>
        <authorList>
            <person name="Probst A.J."/>
            <person name="Ladd B."/>
            <person name="Jarett J.K."/>
            <person name="Geller-Mcgrath D.E."/>
            <person name="Sieber C.M."/>
            <person name="Emerson J.B."/>
            <person name="Anantharaman K."/>
            <person name="Thomas B.C."/>
            <person name="Malmstrom R."/>
            <person name="Stieglmeier M."/>
            <person name="Klingl A."/>
            <person name="Woyke T."/>
            <person name="Ryan C.M."/>
            <person name="Banfield J.F."/>
        </authorList>
    </citation>
    <scope>NUCLEOTIDE SEQUENCE [LARGE SCALE GENOMIC DNA]</scope>
    <source>
        <strain evidence="2">CG11_big_fil_rev_8_21_14_0_20_36_20</strain>
    </source>
</reference>
<feature type="transmembrane region" description="Helical" evidence="1">
    <location>
        <begin position="12"/>
        <end position="33"/>
    </location>
</feature>